<dbReference type="InterPro" id="IPR025164">
    <property type="entry name" value="Toastrack_DUF4097"/>
</dbReference>
<dbReference type="AlphaFoldDB" id="A0A0R1Z4M2"/>
<dbReference type="Pfam" id="PF13349">
    <property type="entry name" value="DUF4097"/>
    <property type="match status" value="1"/>
</dbReference>
<organism evidence="2 3">
    <name type="scientific">Lentilactobacillus parafarraginis DSM 18390 = JCM 14109</name>
    <dbReference type="NCBI Taxonomy" id="1423786"/>
    <lineage>
        <taxon>Bacteria</taxon>
        <taxon>Bacillati</taxon>
        <taxon>Bacillota</taxon>
        <taxon>Bacilli</taxon>
        <taxon>Lactobacillales</taxon>
        <taxon>Lactobacillaceae</taxon>
        <taxon>Lentilactobacillus</taxon>
    </lineage>
</organism>
<gene>
    <name evidence="2" type="ORF">FD47_GL000116</name>
</gene>
<dbReference type="Proteomes" id="UP000051010">
    <property type="component" value="Unassembled WGS sequence"/>
</dbReference>
<protein>
    <recommendedName>
        <fullName evidence="1">DUF4097 domain-containing protein</fullName>
    </recommendedName>
</protein>
<accession>A0A0R1Z4M2</accession>
<name>A0A0R1Z4M2_9LACO</name>
<feature type="domain" description="DUF4097" evidence="1">
    <location>
        <begin position="84"/>
        <end position="313"/>
    </location>
</feature>
<dbReference type="EMBL" id="AZFZ01000001">
    <property type="protein sequence ID" value="KRM45932.1"/>
    <property type="molecule type" value="Genomic_DNA"/>
</dbReference>
<dbReference type="RefSeq" id="WP_056979911.1">
    <property type="nucleotide sequence ID" value="NZ_AZFZ01000001.1"/>
</dbReference>
<proteinExistence type="predicted"/>
<evidence type="ECO:0000313" key="3">
    <source>
        <dbReference type="Proteomes" id="UP000051010"/>
    </source>
</evidence>
<comment type="caution">
    <text evidence="2">The sequence shown here is derived from an EMBL/GenBank/DDBJ whole genome shotgun (WGS) entry which is preliminary data.</text>
</comment>
<reference evidence="2 3" key="1">
    <citation type="journal article" date="2015" name="Genome Announc.">
        <title>Expanding the biotechnology potential of lactobacilli through comparative genomics of 213 strains and associated genera.</title>
        <authorList>
            <person name="Sun Z."/>
            <person name="Harris H.M."/>
            <person name="McCann A."/>
            <person name="Guo C."/>
            <person name="Argimon S."/>
            <person name="Zhang W."/>
            <person name="Yang X."/>
            <person name="Jeffery I.B."/>
            <person name="Cooney J.C."/>
            <person name="Kagawa T.F."/>
            <person name="Liu W."/>
            <person name="Song Y."/>
            <person name="Salvetti E."/>
            <person name="Wrobel A."/>
            <person name="Rasinkangas P."/>
            <person name="Parkhill J."/>
            <person name="Rea M.C."/>
            <person name="O'Sullivan O."/>
            <person name="Ritari J."/>
            <person name="Douillard F.P."/>
            <person name="Paul Ross R."/>
            <person name="Yang R."/>
            <person name="Briner A.E."/>
            <person name="Felis G.E."/>
            <person name="de Vos W.M."/>
            <person name="Barrangou R."/>
            <person name="Klaenhammer T.R."/>
            <person name="Caufield P.W."/>
            <person name="Cui Y."/>
            <person name="Zhang H."/>
            <person name="O'Toole P.W."/>
        </authorList>
    </citation>
    <scope>NUCLEOTIDE SEQUENCE [LARGE SCALE GENOMIC DNA]</scope>
    <source>
        <strain evidence="2 3">DSM 18390</strain>
    </source>
</reference>
<evidence type="ECO:0000313" key="2">
    <source>
        <dbReference type="EMBL" id="KRM45932.1"/>
    </source>
</evidence>
<evidence type="ECO:0000259" key="1">
    <source>
        <dbReference type="Pfam" id="PF13349"/>
    </source>
</evidence>
<sequence>MRKSTIIGLALTILGVILTAVALGHTGFKTIVWDNGLKVADEQTQGLKPITKQLKSFDQLNFQTESGVVIKTGNVDRPTVSYPKFNHVTQSGNTLTIDGAQRHRTRIIGFSINSYNDDGGKVTITVPRKMTLKGVDGHTYNEVTMTDLSLDQLKLSGDADVEMTNVKVHSALNLTNTDDTTLKNVSAPGITQSSDGGDLTYQNADFSKGASQISTDGGDVSVTETKFKDATINSDGGDVKLINNHVTSSATVNTDGSDIEAVIPDRKHVQISTNADGGDVSLFGKSGSDSWQMGKTNAVLYRFSTDSGDVTVR</sequence>
<dbReference type="PATRIC" id="fig|1423786.4.peg.116"/>